<dbReference type="EMBL" id="JARAKH010000011">
    <property type="protein sequence ID" value="KAK8399332.1"/>
    <property type="molecule type" value="Genomic_DNA"/>
</dbReference>
<feature type="region of interest" description="Disordered" evidence="1">
    <location>
        <begin position="1"/>
        <end position="37"/>
    </location>
</feature>
<organism evidence="2 3">
    <name type="scientific">Scylla paramamosain</name>
    <name type="common">Mud crab</name>
    <dbReference type="NCBI Taxonomy" id="85552"/>
    <lineage>
        <taxon>Eukaryota</taxon>
        <taxon>Metazoa</taxon>
        <taxon>Ecdysozoa</taxon>
        <taxon>Arthropoda</taxon>
        <taxon>Crustacea</taxon>
        <taxon>Multicrustacea</taxon>
        <taxon>Malacostraca</taxon>
        <taxon>Eumalacostraca</taxon>
        <taxon>Eucarida</taxon>
        <taxon>Decapoda</taxon>
        <taxon>Pleocyemata</taxon>
        <taxon>Brachyura</taxon>
        <taxon>Eubrachyura</taxon>
        <taxon>Portunoidea</taxon>
        <taxon>Portunidae</taxon>
        <taxon>Portuninae</taxon>
        <taxon>Scylla</taxon>
    </lineage>
</organism>
<evidence type="ECO:0000313" key="2">
    <source>
        <dbReference type="EMBL" id="KAK8399332.1"/>
    </source>
</evidence>
<evidence type="ECO:0000256" key="1">
    <source>
        <dbReference type="SAM" id="MobiDB-lite"/>
    </source>
</evidence>
<keyword evidence="3" id="KW-1185">Reference proteome</keyword>
<dbReference type="AlphaFoldDB" id="A0AAW0UM85"/>
<protein>
    <submittedName>
        <fullName evidence="2">Uncharacterized protein</fullName>
    </submittedName>
</protein>
<name>A0AAW0UM85_SCYPA</name>
<accession>A0AAW0UM85</accession>
<evidence type="ECO:0000313" key="3">
    <source>
        <dbReference type="Proteomes" id="UP001487740"/>
    </source>
</evidence>
<comment type="caution">
    <text evidence="2">The sequence shown here is derived from an EMBL/GenBank/DDBJ whole genome shotgun (WGS) entry which is preliminary data.</text>
</comment>
<feature type="compositionally biased region" description="Polar residues" evidence="1">
    <location>
        <begin position="22"/>
        <end position="37"/>
    </location>
</feature>
<gene>
    <name evidence="2" type="ORF">O3P69_003451</name>
</gene>
<proteinExistence type="predicted"/>
<dbReference type="Proteomes" id="UP001487740">
    <property type="component" value="Unassembled WGS sequence"/>
</dbReference>
<sequence>MRFTAAHAPSVAGKLSRRSDVKTTQLPPSPARATSSLQACPALPRHLTRPSKELGEGAAVFLQGRGLFPGIVAAVPPIFRLSTVGGIGVAAVKIKNTCRPTMSTNRLNHMEVHRIFLCTRHRLPRLQLPNLHGV</sequence>
<reference evidence="2 3" key="1">
    <citation type="submission" date="2023-03" db="EMBL/GenBank/DDBJ databases">
        <title>High-quality genome of Scylla paramamosain provides insights in environmental adaptation.</title>
        <authorList>
            <person name="Zhang L."/>
        </authorList>
    </citation>
    <scope>NUCLEOTIDE SEQUENCE [LARGE SCALE GENOMIC DNA]</scope>
    <source>
        <strain evidence="2">LZ_2023a</strain>
        <tissue evidence="2">Muscle</tissue>
    </source>
</reference>